<sequence>MVARTDIPFIMQTLPHLVRMCRFPFQRRILVMDTAPLSGDKVGRPGIGTLEQLRDHCQQLIHDGVMDEVIEMDYSPAYRRRLYQKHFGSRYLQPTHNYKGYPILGTIFSLEKVPGDYVLHFDSDMLLYQHPDHSWIREAIQLLQRRPEVMFVRPLSGPPHPDGALHQRVPFEPDPAGFYRFKFFGSRVYLLQRRKFESLLPLPILWCRYRRAWLRHGPASLLTWLHNLTGRGALDSWEVMVSRQLEQTAYVRATLASPLAWTVHPVARGPAFIAALPDIIRRVEAGQYPPEQAGYYDLKPELWY</sequence>
<accession>A0A1Z3HR97</accession>
<dbReference type="Proteomes" id="UP000191901">
    <property type="component" value="Chromosome"/>
</dbReference>
<organism evidence="1 2">
    <name type="scientific">Halomicronema hongdechloris C2206</name>
    <dbReference type="NCBI Taxonomy" id="1641165"/>
    <lineage>
        <taxon>Bacteria</taxon>
        <taxon>Bacillati</taxon>
        <taxon>Cyanobacteriota</taxon>
        <taxon>Cyanophyceae</taxon>
        <taxon>Nodosilineales</taxon>
        <taxon>Nodosilineaceae</taxon>
        <taxon>Halomicronema</taxon>
    </lineage>
</organism>
<gene>
    <name evidence="1" type="ORF">XM38_038000</name>
</gene>
<reference evidence="1 2" key="1">
    <citation type="journal article" date="2016" name="Biochim. Biophys. Acta">
        <title>Characterization of red-shifted phycobilisomes isolated from the chlorophyll f-containing cyanobacterium Halomicronema hongdechloris.</title>
        <authorList>
            <person name="Li Y."/>
            <person name="Lin Y."/>
            <person name="Garvey C.J."/>
            <person name="Birch D."/>
            <person name="Corkery R.W."/>
            <person name="Loughlin P.C."/>
            <person name="Scheer H."/>
            <person name="Willows R.D."/>
            <person name="Chen M."/>
        </authorList>
    </citation>
    <scope>NUCLEOTIDE SEQUENCE [LARGE SCALE GENOMIC DNA]</scope>
    <source>
        <strain evidence="1 2">C2206</strain>
    </source>
</reference>
<dbReference type="AlphaFoldDB" id="A0A1Z3HR97"/>
<dbReference type="KEGG" id="hhg:XM38_038000"/>
<dbReference type="EMBL" id="CP021983">
    <property type="protein sequence ID" value="ASC72840.1"/>
    <property type="molecule type" value="Genomic_DNA"/>
</dbReference>
<dbReference type="SUPFAM" id="SSF53448">
    <property type="entry name" value="Nucleotide-diphospho-sugar transferases"/>
    <property type="match status" value="1"/>
</dbReference>
<name>A0A1Z3HR97_9CYAN</name>
<dbReference type="InterPro" id="IPR029044">
    <property type="entry name" value="Nucleotide-diphossugar_trans"/>
</dbReference>
<protein>
    <submittedName>
        <fullName evidence="1">Uncharacterized protein</fullName>
    </submittedName>
</protein>
<evidence type="ECO:0000313" key="2">
    <source>
        <dbReference type="Proteomes" id="UP000191901"/>
    </source>
</evidence>
<proteinExistence type="predicted"/>
<evidence type="ECO:0000313" key="1">
    <source>
        <dbReference type="EMBL" id="ASC72840.1"/>
    </source>
</evidence>
<keyword evidence="2" id="KW-1185">Reference proteome</keyword>